<proteinExistence type="predicted"/>
<evidence type="ECO:0000313" key="2">
    <source>
        <dbReference type="EMBL" id="AQQ71396.1"/>
    </source>
</evidence>
<keyword evidence="2" id="KW-0808">Transferase</keyword>
<name>A0A1Q2MFC4_9BACT</name>
<organism evidence="2 3">
    <name type="scientific">Limihaloglobus sulfuriphilus</name>
    <dbReference type="NCBI Taxonomy" id="1851148"/>
    <lineage>
        <taxon>Bacteria</taxon>
        <taxon>Pseudomonadati</taxon>
        <taxon>Planctomycetota</taxon>
        <taxon>Phycisphaerae</taxon>
        <taxon>Sedimentisphaerales</taxon>
        <taxon>Sedimentisphaeraceae</taxon>
        <taxon>Limihaloglobus</taxon>
    </lineage>
</organism>
<sequence>MKKKIIRFTTDYYKVLTNHLAESGSDESFIYGLFSRAMTNDCMTYICKQLVVPDREELKNQSSVSIEPDQVYQALVYSLAFDQGLSILDTHTHPFSTKARFSGIDNHHGMANASYISANFPKTTEMGMIVFGRGFDNFEARIWDRKNERFEPVNRIEVLGSPTMILRYDVNDAKGGKDDPYARHRIIPGWKQGLLEDTKVFVGGLGGNGALVFESLLALGVGSHSGWIKACDPDILEASNLPRIPYARPKDIGETKAKIAQAYAKHRGHKTNVECYTEPLDDAKMLECIKEANVIIGCIDNDGARQTLNSLASRYMVPYIDLGTEIIPEDDKYESIGQIQVFLPGRTGCLMCSGSIDPSSAALDKMDDEAKAQYAQAGYVRGTNSTPTPSVLHLNGVTCHLAISQLVRMLFADGINGKEYLHYNAREASMFTASVDRNDNCPVCGRRGYLGCGDVREISLKSIIPPRPCVSRGIDSPKVGKAVELADNAENEDTRAQVEATEVIEAQVGPQETQ</sequence>
<dbReference type="GO" id="GO:0008641">
    <property type="term" value="F:ubiquitin-like modifier activating enzyme activity"/>
    <property type="evidence" value="ECO:0007669"/>
    <property type="project" value="InterPro"/>
</dbReference>
<dbReference type="InterPro" id="IPR045886">
    <property type="entry name" value="ThiF/MoeB/HesA"/>
</dbReference>
<gene>
    <name evidence="2" type="primary">moeB_2</name>
    <name evidence="2" type="ORF">SMSP2_01770</name>
</gene>
<dbReference type="GO" id="GO:0004792">
    <property type="term" value="F:thiosulfate-cyanide sulfurtransferase activity"/>
    <property type="evidence" value="ECO:0007669"/>
    <property type="project" value="TreeGrafter"/>
</dbReference>
<dbReference type="GO" id="GO:0005737">
    <property type="term" value="C:cytoplasm"/>
    <property type="evidence" value="ECO:0007669"/>
    <property type="project" value="TreeGrafter"/>
</dbReference>
<dbReference type="Pfam" id="PF00899">
    <property type="entry name" value="ThiF"/>
    <property type="match status" value="1"/>
</dbReference>
<protein>
    <submittedName>
        <fullName evidence="2">Molybdopterin-synthase adenylyltransferase</fullName>
        <ecNumber evidence="2">2.7.7.80</ecNumber>
    </submittedName>
</protein>
<dbReference type="InterPro" id="IPR035985">
    <property type="entry name" value="Ubiquitin-activating_enz"/>
</dbReference>
<dbReference type="OrthoDB" id="9800872at2"/>
<dbReference type="PANTHER" id="PTHR10953:SF247">
    <property type="entry name" value="SLL6053 PROTEIN"/>
    <property type="match status" value="1"/>
</dbReference>
<dbReference type="GO" id="GO:0061605">
    <property type="term" value="F:molybdopterin-synthase adenylyltransferase activity"/>
    <property type="evidence" value="ECO:0007669"/>
    <property type="project" value="UniProtKB-EC"/>
</dbReference>
<dbReference type="KEGG" id="pbas:SMSP2_01770"/>
<reference evidence="3" key="1">
    <citation type="submission" date="2017-02" db="EMBL/GenBank/DDBJ databases">
        <title>Comparative genomics and description of representatives of a novel lineage of planctomycetes thriving in anoxic sediments.</title>
        <authorList>
            <person name="Spring S."/>
            <person name="Bunk B."/>
            <person name="Sproer C."/>
        </authorList>
    </citation>
    <scope>NUCLEOTIDE SEQUENCE [LARGE SCALE GENOMIC DNA]</scope>
    <source>
        <strain evidence="3">SM-Chi-D1</strain>
    </source>
</reference>
<dbReference type="RefSeq" id="WP_146683579.1">
    <property type="nucleotide sequence ID" value="NZ_CP019646.1"/>
</dbReference>
<dbReference type="InterPro" id="IPR000594">
    <property type="entry name" value="ThiF_NAD_FAD-bd"/>
</dbReference>
<dbReference type="STRING" id="1851148.SMSP2_01770"/>
<dbReference type="SUPFAM" id="SSF69572">
    <property type="entry name" value="Activating enzymes of the ubiquitin-like proteins"/>
    <property type="match status" value="1"/>
</dbReference>
<dbReference type="AlphaFoldDB" id="A0A1Q2MFC4"/>
<keyword evidence="2" id="KW-0548">Nucleotidyltransferase</keyword>
<feature type="domain" description="THIF-type NAD/FAD binding fold" evidence="1">
    <location>
        <begin position="192"/>
        <end position="443"/>
    </location>
</feature>
<accession>A0A1Q2MFC4</accession>
<dbReference type="PANTHER" id="PTHR10953">
    <property type="entry name" value="UBIQUITIN-ACTIVATING ENZYME E1"/>
    <property type="match status" value="1"/>
</dbReference>
<dbReference type="EMBL" id="CP019646">
    <property type="protein sequence ID" value="AQQ71396.1"/>
    <property type="molecule type" value="Genomic_DNA"/>
</dbReference>
<evidence type="ECO:0000313" key="3">
    <source>
        <dbReference type="Proteomes" id="UP000188181"/>
    </source>
</evidence>
<dbReference type="EC" id="2.7.7.80" evidence="2"/>
<dbReference type="Gene3D" id="3.40.50.720">
    <property type="entry name" value="NAD(P)-binding Rossmann-like Domain"/>
    <property type="match status" value="1"/>
</dbReference>
<evidence type="ECO:0000259" key="1">
    <source>
        <dbReference type="Pfam" id="PF00899"/>
    </source>
</evidence>
<dbReference type="Proteomes" id="UP000188181">
    <property type="component" value="Chromosome"/>
</dbReference>
<keyword evidence="3" id="KW-1185">Reference proteome</keyword>